<keyword evidence="1" id="KW-0472">Membrane</keyword>
<reference evidence="3" key="1">
    <citation type="submission" date="2023-08" db="EMBL/GenBank/DDBJ databases">
        <title>Genomic characterization of piscicolin 126 produced by Carnobacterium maltaromaticum CM22 strain isolated from salmon (Salmo salar).</title>
        <authorList>
            <person name="Gonzalez-Gragera E."/>
            <person name="Garcia-Lopez J.D."/>
            <person name="Teso-Perez C."/>
            <person name="Gimenez-Hernandez I."/>
            <person name="Peralta-Sanchez J.M."/>
            <person name="Valdivia E."/>
            <person name="Montalban-Lopez M."/>
            <person name="Martin-Platero A.M."/>
            <person name="Banos A."/>
            <person name="Martinez-Bueno M."/>
        </authorList>
    </citation>
    <scope>NUCLEOTIDE SEQUENCE</scope>
    <source>
        <strain evidence="3">CM22</strain>
    </source>
</reference>
<accession>A0AAW9K3X5</accession>
<dbReference type="GeneID" id="83606173"/>
<sequence length="158" mass="17908">MKKGIILTLTIVMSIIVIGAGYVYYVGHQPMAKARKEAVEIAEEHAGLKEMDQFFWYNGTETYFTVTGKNDKKENIIVIIAKKGAKTQIIQQSDTISESEARKLTREAKNPKKILETRIGMEKGVPIWEVAYKEENGRLGYHIITLKDGEYVRDIGNI</sequence>
<dbReference type="EMBL" id="JAVBVO010000005">
    <property type="protein sequence ID" value="MDZ5760470.1"/>
    <property type="molecule type" value="Genomic_DNA"/>
</dbReference>
<dbReference type="Gene3D" id="3.10.450.40">
    <property type="match status" value="2"/>
</dbReference>
<dbReference type="RefSeq" id="WP_010051220.1">
    <property type="nucleotide sequence ID" value="NZ_BJOJ01000007.1"/>
</dbReference>
<feature type="domain" description="Cell wall elongation regulator TseB-like" evidence="2">
    <location>
        <begin position="37"/>
        <end position="80"/>
    </location>
</feature>
<organism evidence="3 4">
    <name type="scientific">Carnobacterium maltaromaticum</name>
    <name type="common">Carnobacterium piscicola</name>
    <dbReference type="NCBI Taxonomy" id="2751"/>
    <lineage>
        <taxon>Bacteria</taxon>
        <taxon>Bacillati</taxon>
        <taxon>Bacillota</taxon>
        <taxon>Bacilli</taxon>
        <taxon>Lactobacillales</taxon>
        <taxon>Carnobacteriaceae</taxon>
        <taxon>Carnobacterium</taxon>
    </lineage>
</organism>
<dbReference type="InterPro" id="IPR046350">
    <property type="entry name" value="Cystatin_sf"/>
</dbReference>
<evidence type="ECO:0000259" key="2">
    <source>
        <dbReference type="Pfam" id="PF17881"/>
    </source>
</evidence>
<keyword evidence="1" id="KW-0812">Transmembrane</keyword>
<comment type="caution">
    <text evidence="3">The sequence shown here is derived from an EMBL/GenBank/DDBJ whole genome shotgun (WGS) entry which is preliminary data.</text>
</comment>
<gene>
    <name evidence="3" type="ORF">RAK27_17655</name>
</gene>
<dbReference type="InterPro" id="IPR041401">
    <property type="entry name" value="TseB-like_dom"/>
</dbReference>
<proteinExistence type="predicted"/>
<evidence type="ECO:0000313" key="3">
    <source>
        <dbReference type="EMBL" id="MDZ5760470.1"/>
    </source>
</evidence>
<dbReference type="AlphaFoldDB" id="A0AAW9K3X5"/>
<dbReference type="SUPFAM" id="SSF54403">
    <property type="entry name" value="Cystatin/monellin"/>
    <property type="match status" value="2"/>
</dbReference>
<dbReference type="Pfam" id="PF17881">
    <property type="entry name" value="TseB"/>
    <property type="match status" value="1"/>
</dbReference>
<name>A0AAW9K3X5_CARML</name>
<dbReference type="Proteomes" id="UP001290462">
    <property type="component" value="Unassembled WGS sequence"/>
</dbReference>
<protein>
    <submittedName>
        <fullName evidence="3">DUF5590 domain-containing protein</fullName>
    </submittedName>
</protein>
<feature type="transmembrane region" description="Helical" evidence="1">
    <location>
        <begin position="6"/>
        <end position="26"/>
    </location>
</feature>
<keyword evidence="1" id="KW-1133">Transmembrane helix</keyword>
<evidence type="ECO:0000313" key="4">
    <source>
        <dbReference type="Proteomes" id="UP001290462"/>
    </source>
</evidence>
<evidence type="ECO:0000256" key="1">
    <source>
        <dbReference type="SAM" id="Phobius"/>
    </source>
</evidence>